<dbReference type="Gene3D" id="2.60.120.260">
    <property type="entry name" value="Galactose-binding domain-like"/>
    <property type="match status" value="6"/>
</dbReference>
<dbReference type="RefSeq" id="WP_163963192.1">
    <property type="nucleotide sequence ID" value="NZ_JAAGNX010000001.1"/>
</dbReference>
<keyword evidence="4" id="KW-0858">Xylan degradation</keyword>
<keyword evidence="10" id="KW-1185">Reference proteome</keyword>
<feature type="domain" description="CBM-cenC" evidence="8">
    <location>
        <begin position="175"/>
        <end position="302"/>
    </location>
</feature>
<accession>A0A6B2LZK1</accession>
<evidence type="ECO:0000256" key="4">
    <source>
        <dbReference type="ARBA" id="ARBA00022651"/>
    </source>
</evidence>
<sequence length="1103" mass="116313">MKTRILLPALSLVFAITIQAENLFLNPGFEDGNVIPSNNVDWNRRGDTVTLTRVASPVQEGAFALFVSDRNAAQPWNGVVHSLDLIPGQIYRLSGYARLASGGPEPFKVQVIKDGIGATPVNLIEFPIDGSTWSFFDIYFSIDGPFETTVVSFSGPTGGVAFLIDNLSLEESPTLLANPGFESDIGLVDWVERGGTTLTQITSPVSEGTKALEVTGRNAGFDGVKQGLYNVLSQDKLYRVTGDLRMSAGESPDAIKVQLIKNGNGGAPVTLETVNVTDAAYTPFSASFSFGSEVTSNLELTVGGLSSTTASFILDNFSIAEEPLDLLVNADFEDGTSGWAKRGSPTFTAVTSPVSSGLFAVQLTNRTAGFHSIAQDITGVTSPGLTYRLSGDLRMNAGESTDSVKIQLIVNGNGGAPVNIATVGAGDSAFTSFTTTFSVDAFSTLQLSVGAVTSASLVEGVGVLKGFTVDNFSLELVSTLLVNPGFEYPINSLAGTGWDPRGITGSELILVTSPITEGDNALQVISRTATFHGVLQNLLGTLQADTNYRISGDVRLVGSSSDAVQVQLIKDIGAGNIFQTIASTTATDTGWSSFSNTFSFSDTGLTKLDLSIHGPAAGVDLIIDNVVLERVPELVNPSFETAPVVADGIGWEQRGSSVTLSQVSSPTPDDGSFAILVAGRTPGEAFNGVKQSLLPITKPNTLYRISGKVQMGAGEADDLIRVQLIKDDGSGQVLDTLYTFSTATSGSWQEFIALFSYPETGLSILDLSIHGPANVSVPDSPNLATFLVDNCVLEEVTPAFPIENPSFEDVVVPATGSNPGWSNRGGTVTLTQVASPTPTNGSSALQVGGRTATFNGIKYANLNLDPGMTYQITGDVRMATGESADTIAIQGIGTEEDGVSYFGANTLVSVSDAEWTSFSKVFTVPTNLHLFEISIHGPAIGADFIVDNINLFVASTTYDSFAGFIAEDPLFPYTSETAILNFAGPGYDFDKDGLSNFFEYVFGYDPLVADAPGGVNSFLVDNSFTVGTNRILSWTIPVRDGITDLFADIEQSSDLSGWGPVTEIPVIIEGAANNGIIETTVEATLIGPHPDKEFYRFNVDQAP</sequence>
<feature type="domain" description="CBM-cenC" evidence="8">
    <location>
        <begin position="480"/>
        <end position="616"/>
    </location>
</feature>
<evidence type="ECO:0000259" key="8">
    <source>
        <dbReference type="Pfam" id="PF02018"/>
    </source>
</evidence>
<name>A0A6B2LZK1_9BACT</name>
<comment type="similarity">
    <text evidence="2">Belongs to the glycosyl hydrolase 10 (cellulase F) family.</text>
</comment>
<feature type="domain" description="CBM-cenC" evidence="8">
    <location>
        <begin position="22"/>
        <end position="153"/>
    </location>
</feature>
<feature type="domain" description="CBM-cenC" evidence="8">
    <location>
        <begin position="325"/>
        <end position="449"/>
    </location>
</feature>
<feature type="domain" description="CBM-cenC" evidence="8">
    <location>
        <begin position="635"/>
        <end position="772"/>
    </location>
</feature>
<dbReference type="AlphaFoldDB" id="A0A6B2LZK1"/>
<dbReference type="GO" id="GO:0045493">
    <property type="term" value="P:xylan catabolic process"/>
    <property type="evidence" value="ECO:0007669"/>
    <property type="project" value="UniProtKB-KW"/>
</dbReference>
<evidence type="ECO:0000256" key="3">
    <source>
        <dbReference type="ARBA" id="ARBA00012590"/>
    </source>
</evidence>
<comment type="caution">
    <text evidence="9">The sequence shown here is derived from an EMBL/GenBank/DDBJ whole genome shotgun (WGS) entry which is preliminary data.</text>
</comment>
<evidence type="ECO:0000256" key="1">
    <source>
        <dbReference type="ARBA" id="ARBA00000681"/>
    </source>
</evidence>
<dbReference type="Proteomes" id="UP000478417">
    <property type="component" value="Unassembled WGS sequence"/>
</dbReference>
<dbReference type="SUPFAM" id="SSF49785">
    <property type="entry name" value="Galactose-binding domain-like"/>
    <property type="match status" value="6"/>
</dbReference>
<reference evidence="9 10" key="1">
    <citation type="submission" date="2020-02" db="EMBL/GenBank/DDBJ databases">
        <title>Albibacoteraceae fam. nov., the first described family within the subdivision 4 Verrucomicrobia.</title>
        <authorList>
            <person name="Xi F."/>
        </authorList>
    </citation>
    <scope>NUCLEOTIDE SEQUENCE [LARGE SCALE GENOMIC DNA]</scope>
    <source>
        <strain evidence="9 10">CK1056</strain>
    </source>
</reference>
<feature type="signal peptide" evidence="7">
    <location>
        <begin position="1"/>
        <end position="20"/>
    </location>
</feature>
<evidence type="ECO:0000313" key="9">
    <source>
        <dbReference type="EMBL" id="NDV61873.1"/>
    </source>
</evidence>
<feature type="domain" description="CBM-cenC" evidence="8">
    <location>
        <begin position="802"/>
        <end position="938"/>
    </location>
</feature>
<dbReference type="EC" id="3.2.1.8" evidence="3"/>
<evidence type="ECO:0000313" key="10">
    <source>
        <dbReference type="Proteomes" id="UP000478417"/>
    </source>
</evidence>
<comment type="catalytic activity">
    <reaction evidence="1">
        <text>Endohydrolysis of (1-&gt;4)-beta-D-xylosidic linkages in xylans.</text>
        <dbReference type="EC" id="3.2.1.8"/>
    </reaction>
</comment>
<evidence type="ECO:0000256" key="5">
    <source>
        <dbReference type="ARBA" id="ARBA00022801"/>
    </source>
</evidence>
<dbReference type="InterPro" id="IPR044846">
    <property type="entry name" value="GH10"/>
</dbReference>
<dbReference type="EMBL" id="JAAGNX010000001">
    <property type="protein sequence ID" value="NDV61873.1"/>
    <property type="molecule type" value="Genomic_DNA"/>
</dbReference>
<keyword evidence="4" id="KW-0624">Polysaccharide degradation</keyword>
<keyword evidence="4" id="KW-0119">Carbohydrate metabolism</keyword>
<dbReference type="InterPro" id="IPR008979">
    <property type="entry name" value="Galactose-bd-like_sf"/>
</dbReference>
<dbReference type="Pfam" id="PF02018">
    <property type="entry name" value="CBM_4_9"/>
    <property type="match status" value="6"/>
</dbReference>
<keyword evidence="5" id="KW-0378">Hydrolase</keyword>
<evidence type="ECO:0000256" key="7">
    <source>
        <dbReference type="SAM" id="SignalP"/>
    </source>
</evidence>
<dbReference type="PANTHER" id="PTHR31490">
    <property type="entry name" value="GLYCOSYL HYDROLASE"/>
    <property type="match status" value="1"/>
</dbReference>
<dbReference type="GO" id="GO:0031176">
    <property type="term" value="F:endo-1,4-beta-xylanase activity"/>
    <property type="evidence" value="ECO:0007669"/>
    <property type="project" value="UniProtKB-EC"/>
</dbReference>
<dbReference type="InterPro" id="IPR003305">
    <property type="entry name" value="CenC_carb-bd"/>
</dbReference>
<evidence type="ECO:0000256" key="6">
    <source>
        <dbReference type="ARBA" id="ARBA00023295"/>
    </source>
</evidence>
<dbReference type="PANTHER" id="PTHR31490:SF88">
    <property type="entry name" value="BETA-XYLANASE"/>
    <property type="match status" value="1"/>
</dbReference>
<evidence type="ECO:0000256" key="2">
    <source>
        <dbReference type="ARBA" id="ARBA00007495"/>
    </source>
</evidence>
<gene>
    <name evidence="9" type="ORF">G0Q06_05370</name>
</gene>
<keyword evidence="7" id="KW-0732">Signal</keyword>
<proteinExistence type="inferred from homology"/>
<keyword evidence="6" id="KW-0326">Glycosidase</keyword>
<protein>
    <recommendedName>
        <fullName evidence="3">endo-1,4-beta-xylanase</fullName>
        <ecNumber evidence="3">3.2.1.8</ecNumber>
    </recommendedName>
</protein>
<feature type="chain" id="PRO_5025450774" description="endo-1,4-beta-xylanase" evidence="7">
    <location>
        <begin position="21"/>
        <end position="1103"/>
    </location>
</feature>
<organism evidence="9 10">
    <name type="scientific">Oceanipulchritudo coccoides</name>
    <dbReference type="NCBI Taxonomy" id="2706888"/>
    <lineage>
        <taxon>Bacteria</taxon>
        <taxon>Pseudomonadati</taxon>
        <taxon>Verrucomicrobiota</taxon>
        <taxon>Opitutia</taxon>
        <taxon>Puniceicoccales</taxon>
        <taxon>Oceanipulchritudinaceae</taxon>
        <taxon>Oceanipulchritudo</taxon>
    </lineage>
</organism>